<comment type="caution">
    <text evidence="1">The sequence shown here is derived from an EMBL/GenBank/DDBJ whole genome shotgun (WGS) entry which is preliminary data.</text>
</comment>
<sequence>MAPVSAFPKCSVKAGEYMPKAGVDSVLFKKKVCFYVEWR</sequence>
<dbReference type="AlphaFoldDB" id="X1GZK9"/>
<evidence type="ECO:0000313" key="1">
    <source>
        <dbReference type="EMBL" id="GAH50305.1"/>
    </source>
</evidence>
<dbReference type="EMBL" id="BARU01021874">
    <property type="protein sequence ID" value="GAH50305.1"/>
    <property type="molecule type" value="Genomic_DNA"/>
</dbReference>
<organism evidence="1">
    <name type="scientific">marine sediment metagenome</name>
    <dbReference type="NCBI Taxonomy" id="412755"/>
    <lineage>
        <taxon>unclassified sequences</taxon>
        <taxon>metagenomes</taxon>
        <taxon>ecological metagenomes</taxon>
    </lineage>
</organism>
<accession>X1GZK9</accession>
<gene>
    <name evidence="1" type="ORF">S03H2_35727</name>
</gene>
<proteinExistence type="predicted"/>
<reference evidence="1" key="1">
    <citation type="journal article" date="2014" name="Front. Microbiol.">
        <title>High frequency of phylogenetically diverse reductive dehalogenase-homologous genes in deep subseafloor sedimentary metagenomes.</title>
        <authorList>
            <person name="Kawai M."/>
            <person name="Futagami T."/>
            <person name="Toyoda A."/>
            <person name="Takaki Y."/>
            <person name="Nishi S."/>
            <person name="Hori S."/>
            <person name="Arai W."/>
            <person name="Tsubouchi T."/>
            <person name="Morono Y."/>
            <person name="Uchiyama I."/>
            <person name="Ito T."/>
            <person name="Fujiyama A."/>
            <person name="Inagaki F."/>
            <person name="Takami H."/>
        </authorList>
    </citation>
    <scope>NUCLEOTIDE SEQUENCE</scope>
    <source>
        <strain evidence="1">Expedition CK06-06</strain>
    </source>
</reference>
<protein>
    <submittedName>
        <fullName evidence="1">Uncharacterized protein</fullName>
    </submittedName>
</protein>
<name>X1GZK9_9ZZZZ</name>
<feature type="non-terminal residue" evidence="1">
    <location>
        <position position="39"/>
    </location>
</feature>